<proteinExistence type="predicted"/>
<reference evidence="1" key="1">
    <citation type="journal article" date="2021" name="bioRxiv">
        <title>Whole Genome Assembly and Annotation of Northern Wild Rice, Zizania palustris L., Supports a Whole Genome Duplication in the Zizania Genus.</title>
        <authorList>
            <person name="Haas M."/>
            <person name="Kono T."/>
            <person name="Macchietto M."/>
            <person name="Millas R."/>
            <person name="McGilp L."/>
            <person name="Shao M."/>
            <person name="Duquette J."/>
            <person name="Hirsch C.N."/>
            <person name="Kimball J."/>
        </authorList>
    </citation>
    <scope>NUCLEOTIDE SEQUENCE</scope>
    <source>
        <tissue evidence="1">Fresh leaf tissue</tissue>
    </source>
</reference>
<dbReference type="AlphaFoldDB" id="A0A8J5S7A8"/>
<protein>
    <submittedName>
        <fullName evidence="1">Uncharacterized protein</fullName>
    </submittedName>
</protein>
<dbReference type="Proteomes" id="UP000729402">
    <property type="component" value="Unassembled WGS sequence"/>
</dbReference>
<accession>A0A8J5S7A8</accession>
<name>A0A8J5S7A8_ZIZPA</name>
<gene>
    <name evidence="1" type="ORF">GUJ93_ZPchr0006g46116</name>
</gene>
<organism evidence="1 2">
    <name type="scientific">Zizania palustris</name>
    <name type="common">Northern wild rice</name>
    <dbReference type="NCBI Taxonomy" id="103762"/>
    <lineage>
        <taxon>Eukaryota</taxon>
        <taxon>Viridiplantae</taxon>
        <taxon>Streptophyta</taxon>
        <taxon>Embryophyta</taxon>
        <taxon>Tracheophyta</taxon>
        <taxon>Spermatophyta</taxon>
        <taxon>Magnoliopsida</taxon>
        <taxon>Liliopsida</taxon>
        <taxon>Poales</taxon>
        <taxon>Poaceae</taxon>
        <taxon>BOP clade</taxon>
        <taxon>Oryzoideae</taxon>
        <taxon>Oryzeae</taxon>
        <taxon>Zizaniinae</taxon>
        <taxon>Zizania</taxon>
    </lineage>
</organism>
<comment type="caution">
    <text evidence="1">The sequence shown here is derived from an EMBL/GenBank/DDBJ whole genome shotgun (WGS) entry which is preliminary data.</text>
</comment>
<sequence length="72" mass="7709">MTGVAKATGASWCCTHVAESRIAATAIPTAECGIGMATRGGVNRRLDTFFRSDGLIKSPNAPLKHRFKFQID</sequence>
<evidence type="ECO:0000313" key="1">
    <source>
        <dbReference type="EMBL" id="KAG8069665.1"/>
    </source>
</evidence>
<reference evidence="1" key="2">
    <citation type="submission" date="2021-02" db="EMBL/GenBank/DDBJ databases">
        <authorList>
            <person name="Kimball J.A."/>
            <person name="Haas M.W."/>
            <person name="Macchietto M."/>
            <person name="Kono T."/>
            <person name="Duquette J."/>
            <person name="Shao M."/>
        </authorList>
    </citation>
    <scope>NUCLEOTIDE SEQUENCE</scope>
    <source>
        <tissue evidence="1">Fresh leaf tissue</tissue>
    </source>
</reference>
<keyword evidence="2" id="KW-1185">Reference proteome</keyword>
<dbReference type="EMBL" id="JAAALK010000283">
    <property type="protein sequence ID" value="KAG8069665.1"/>
    <property type="molecule type" value="Genomic_DNA"/>
</dbReference>
<evidence type="ECO:0000313" key="2">
    <source>
        <dbReference type="Proteomes" id="UP000729402"/>
    </source>
</evidence>